<dbReference type="Pfam" id="PF12833">
    <property type="entry name" value="HTH_18"/>
    <property type="match status" value="1"/>
</dbReference>
<dbReference type="InterPro" id="IPR018062">
    <property type="entry name" value="HTH_AraC-typ_CS"/>
</dbReference>
<gene>
    <name evidence="5" type="ORF">JF625_06935</name>
</gene>
<accession>A0A952FM99</accession>
<keyword evidence="3" id="KW-0804">Transcription</keyword>
<dbReference type="GO" id="GO:0043565">
    <property type="term" value="F:sequence-specific DNA binding"/>
    <property type="evidence" value="ECO:0007669"/>
    <property type="project" value="InterPro"/>
</dbReference>
<evidence type="ECO:0000313" key="5">
    <source>
        <dbReference type="EMBL" id="MBW8724876.1"/>
    </source>
</evidence>
<dbReference type="Gene3D" id="1.10.10.60">
    <property type="entry name" value="Homeodomain-like"/>
    <property type="match status" value="2"/>
</dbReference>
<sequence>MPPVAYHSWSSGDAVLIRCAAIGPRDEPIPVPPHTVLVAFNDWKYGRFDVAGRMVTVESPRDRVPVFGAEPAWALETGGPGEAMALTVADGVRHAIADEMGVPAAANLATVLPTHPDPVVWAIAERMRGVTLRRTALPELEGDQLLHQLYGRILLTSFAGLPPGRRGDGRLDQRRLRRVMEFIDADPAAELSVAELAATAALSPFHFLRSFRRATGLTPHQFVLARRMERARVELEAGAPVSVVARRHGFAETWYFRAVYRRHHGLPPGPVPPEAFPPRAARGQG</sequence>
<dbReference type="SMART" id="SM00342">
    <property type="entry name" value="HTH_ARAC"/>
    <property type="match status" value="1"/>
</dbReference>
<comment type="caution">
    <text evidence="5">The sequence shown here is derived from an EMBL/GenBank/DDBJ whole genome shotgun (WGS) entry which is preliminary data.</text>
</comment>
<protein>
    <submittedName>
        <fullName evidence="5">Helix-turn-helix transcriptional regulator</fullName>
    </submittedName>
</protein>
<evidence type="ECO:0000256" key="2">
    <source>
        <dbReference type="ARBA" id="ARBA00023125"/>
    </source>
</evidence>
<dbReference type="InterPro" id="IPR009057">
    <property type="entry name" value="Homeodomain-like_sf"/>
</dbReference>
<reference evidence="5" key="1">
    <citation type="submission" date="2020-06" db="EMBL/GenBank/DDBJ databases">
        <title>Stable isotope informed genome-resolved metagenomics uncovers potential trophic interactions in rhizosphere soil.</title>
        <authorList>
            <person name="Starr E.P."/>
            <person name="Shi S."/>
            <person name="Blazewicz S.J."/>
            <person name="Koch B.J."/>
            <person name="Probst A.J."/>
            <person name="Hungate B.A."/>
            <person name="Pett-Ridge J."/>
            <person name="Firestone M.K."/>
            <person name="Banfield J.F."/>
        </authorList>
    </citation>
    <scope>NUCLEOTIDE SEQUENCE</scope>
    <source>
        <strain evidence="5">YM_69_17</strain>
    </source>
</reference>
<evidence type="ECO:0000313" key="6">
    <source>
        <dbReference type="Proteomes" id="UP000700706"/>
    </source>
</evidence>
<name>A0A952FM99_9PROT</name>
<dbReference type="EMBL" id="JAEKLZ010000148">
    <property type="protein sequence ID" value="MBW8724876.1"/>
    <property type="molecule type" value="Genomic_DNA"/>
</dbReference>
<dbReference type="InterPro" id="IPR018060">
    <property type="entry name" value="HTH_AraC"/>
</dbReference>
<dbReference type="PROSITE" id="PS00041">
    <property type="entry name" value="HTH_ARAC_FAMILY_1"/>
    <property type="match status" value="1"/>
</dbReference>
<keyword evidence="1" id="KW-0805">Transcription regulation</keyword>
<dbReference type="Proteomes" id="UP000700706">
    <property type="component" value="Unassembled WGS sequence"/>
</dbReference>
<dbReference type="PANTHER" id="PTHR46796">
    <property type="entry name" value="HTH-TYPE TRANSCRIPTIONAL ACTIVATOR RHAS-RELATED"/>
    <property type="match status" value="1"/>
</dbReference>
<dbReference type="PROSITE" id="PS01124">
    <property type="entry name" value="HTH_ARAC_FAMILY_2"/>
    <property type="match status" value="1"/>
</dbReference>
<dbReference type="SUPFAM" id="SSF46689">
    <property type="entry name" value="Homeodomain-like"/>
    <property type="match status" value="2"/>
</dbReference>
<dbReference type="InterPro" id="IPR050204">
    <property type="entry name" value="AraC_XylS_family_regulators"/>
</dbReference>
<proteinExistence type="predicted"/>
<evidence type="ECO:0000256" key="1">
    <source>
        <dbReference type="ARBA" id="ARBA00023015"/>
    </source>
</evidence>
<evidence type="ECO:0000256" key="3">
    <source>
        <dbReference type="ARBA" id="ARBA00023163"/>
    </source>
</evidence>
<dbReference type="PANTHER" id="PTHR46796:SF14">
    <property type="entry name" value="TRANSCRIPTIONAL REGULATORY PROTEIN"/>
    <property type="match status" value="1"/>
</dbReference>
<dbReference type="GO" id="GO:0003700">
    <property type="term" value="F:DNA-binding transcription factor activity"/>
    <property type="evidence" value="ECO:0007669"/>
    <property type="project" value="InterPro"/>
</dbReference>
<dbReference type="AlphaFoldDB" id="A0A952FM99"/>
<evidence type="ECO:0000259" key="4">
    <source>
        <dbReference type="PROSITE" id="PS01124"/>
    </source>
</evidence>
<keyword evidence="2" id="KW-0238">DNA-binding</keyword>
<organism evidence="5 6">
    <name type="scientific">Inquilinus limosus</name>
    <dbReference type="NCBI Taxonomy" id="171674"/>
    <lineage>
        <taxon>Bacteria</taxon>
        <taxon>Pseudomonadati</taxon>
        <taxon>Pseudomonadota</taxon>
        <taxon>Alphaproteobacteria</taxon>
        <taxon>Rhodospirillales</taxon>
        <taxon>Rhodospirillaceae</taxon>
        <taxon>Inquilinus</taxon>
    </lineage>
</organism>
<feature type="domain" description="HTH araC/xylS-type" evidence="4">
    <location>
        <begin position="177"/>
        <end position="274"/>
    </location>
</feature>